<evidence type="ECO:0000313" key="2">
    <source>
        <dbReference type="EMBL" id="KAG5165989.1"/>
    </source>
</evidence>
<proteinExistence type="predicted"/>
<sequence length="146" mass="15657">MFDENVPSLVSANYNSSSIDYSSLPFHPDVFSSSMPSSSTPSVPNLVVSPSDLDSPQLLEPFIPSQPSNSSQLSSTSSVPSVDIQVLPSTPLSMHSPAPPQTPVPHRVLPPPRSSSHKRHLSSRGVLYNQLRNAEKAKSEAIIASR</sequence>
<feature type="compositionally biased region" description="Low complexity" evidence="1">
    <location>
        <begin position="32"/>
        <end position="44"/>
    </location>
</feature>
<reference evidence="2" key="1">
    <citation type="submission" date="2021-02" db="EMBL/GenBank/DDBJ databases">
        <title>Psilocybe cubensis genome.</title>
        <authorList>
            <person name="Mckernan K.J."/>
            <person name="Crawford S."/>
            <person name="Trippe A."/>
            <person name="Kane L.T."/>
            <person name="Mclaughlin S."/>
        </authorList>
    </citation>
    <scope>NUCLEOTIDE SEQUENCE [LARGE SCALE GENOMIC DNA]</scope>
    <source>
        <strain evidence="2">MGC-MH-2018</strain>
    </source>
</reference>
<organism evidence="2">
    <name type="scientific">Psilocybe cubensis</name>
    <name type="common">Psychedelic mushroom</name>
    <name type="synonym">Stropharia cubensis</name>
    <dbReference type="NCBI Taxonomy" id="181762"/>
    <lineage>
        <taxon>Eukaryota</taxon>
        <taxon>Fungi</taxon>
        <taxon>Dikarya</taxon>
        <taxon>Basidiomycota</taxon>
        <taxon>Agaricomycotina</taxon>
        <taxon>Agaricomycetes</taxon>
        <taxon>Agaricomycetidae</taxon>
        <taxon>Agaricales</taxon>
        <taxon>Agaricineae</taxon>
        <taxon>Strophariaceae</taxon>
        <taxon>Psilocybe</taxon>
    </lineage>
</organism>
<feature type="compositionally biased region" description="Low complexity" evidence="1">
    <location>
        <begin position="65"/>
        <end position="82"/>
    </location>
</feature>
<feature type="region of interest" description="Disordered" evidence="1">
    <location>
        <begin position="31"/>
        <end position="146"/>
    </location>
</feature>
<dbReference type="EMBL" id="JAFIQS010000009">
    <property type="protein sequence ID" value="KAG5165989.1"/>
    <property type="molecule type" value="Genomic_DNA"/>
</dbReference>
<accession>A0A8H7XV05</accession>
<name>A0A8H7XV05_PSICU</name>
<evidence type="ECO:0000256" key="1">
    <source>
        <dbReference type="SAM" id="MobiDB-lite"/>
    </source>
</evidence>
<protein>
    <submittedName>
        <fullName evidence="2">Uncharacterized protein</fullName>
    </submittedName>
</protein>
<feature type="compositionally biased region" description="Pro residues" evidence="1">
    <location>
        <begin position="97"/>
        <end position="113"/>
    </location>
</feature>
<comment type="caution">
    <text evidence="2">The sequence shown here is derived from an EMBL/GenBank/DDBJ whole genome shotgun (WGS) entry which is preliminary data.</text>
</comment>
<dbReference type="AlphaFoldDB" id="A0A8H7XV05"/>
<gene>
    <name evidence="2" type="ORF">JR316_009578</name>
</gene>